<accession>A0A9D2BEQ4</accession>
<reference evidence="2" key="2">
    <citation type="submission" date="2021-04" db="EMBL/GenBank/DDBJ databases">
        <authorList>
            <person name="Gilroy R."/>
        </authorList>
    </citation>
    <scope>NUCLEOTIDE SEQUENCE</scope>
    <source>
        <strain evidence="2">ChiSxjej3B15-1167</strain>
    </source>
</reference>
<comment type="caution">
    <text evidence="2">The sequence shown here is derived from an EMBL/GenBank/DDBJ whole genome shotgun (WGS) entry which is preliminary data.</text>
</comment>
<dbReference type="Gene3D" id="3.20.20.190">
    <property type="entry name" value="Phosphatidylinositol (PI) phosphodiesterase"/>
    <property type="match status" value="1"/>
</dbReference>
<dbReference type="Pfam" id="PF03009">
    <property type="entry name" value="GDPD"/>
    <property type="match status" value="1"/>
</dbReference>
<dbReference type="GO" id="GO:0008081">
    <property type="term" value="F:phosphoric diester hydrolase activity"/>
    <property type="evidence" value="ECO:0007669"/>
    <property type="project" value="InterPro"/>
</dbReference>
<dbReference type="AlphaFoldDB" id="A0A9D2BEQ4"/>
<dbReference type="PANTHER" id="PTHR46211">
    <property type="entry name" value="GLYCEROPHOSPHORYL DIESTER PHOSPHODIESTERASE"/>
    <property type="match status" value="1"/>
</dbReference>
<dbReference type="PANTHER" id="PTHR46211:SF1">
    <property type="entry name" value="GLYCEROPHOSPHODIESTER PHOSPHODIESTERASE, CYTOPLASMIC"/>
    <property type="match status" value="1"/>
</dbReference>
<dbReference type="PROSITE" id="PS51704">
    <property type="entry name" value="GP_PDE"/>
    <property type="match status" value="1"/>
</dbReference>
<proteinExistence type="predicted"/>
<sequence>MLIGLLAIIVIAAIVFLYCIKPNTGRRQEMAVFEEKYIAHRGLFDNETDRPENSLPAFRKAVECGYGIELDVQLTTDHKLVVFHDESLKRMCGADYILHECTYAQLQQYTLGVSQEKIPLFEDVLKVVDGKVPLIVEVKSEGDWKETTKTMAEIMDHYDGCYCMESFHPLAVEWFRKNRPQIIRGQLSTNYFKDEPKRKWWEKFTLTCLLFNFRAKPDFIAYNHIWSGVWAYKLCRRLFDVENVAWTIRSQEELERAKKVFQVIIFDSFIPKGR</sequence>
<evidence type="ECO:0000259" key="1">
    <source>
        <dbReference type="PROSITE" id="PS51704"/>
    </source>
</evidence>
<dbReference type="InterPro" id="IPR017946">
    <property type="entry name" value="PLC-like_Pdiesterase_TIM-brl"/>
</dbReference>
<dbReference type="EMBL" id="DXEQ01000207">
    <property type="protein sequence ID" value="HIX72747.1"/>
    <property type="molecule type" value="Genomic_DNA"/>
</dbReference>
<organism evidence="2 3">
    <name type="scientific">Candidatus Anaerobutyricum stercoripullorum</name>
    <dbReference type="NCBI Taxonomy" id="2838456"/>
    <lineage>
        <taxon>Bacteria</taxon>
        <taxon>Bacillati</taxon>
        <taxon>Bacillota</taxon>
        <taxon>Clostridia</taxon>
        <taxon>Lachnospirales</taxon>
        <taxon>Lachnospiraceae</taxon>
        <taxon>Anaerobutyricum</taxon>
    </lineage>
</organism>
<protein>
    <submittedName>
        <fullName evidence="2">Glycerophosphodiester phosphodiesterase</fullName>
    </submittedName>
</protein>
<dbReference type="SUPFAM" id="SSF51695">
    <property type="entry name" value="PLC-like phosphodiesterases"/>
    <property type="match status" value="1"/>
</dbReference>
<name>A0A9D2BEQ4_9FIRM</name>
<evidence type="ECO:0000313" key="2">
    <source>
        <dbReference type="EMBL" id="HIX72747.1"/>
    </source>
</evidence>
<evidence type="ECO:0000313" key="3">
    <source>
        <dbReference type="Proteomes" id="UP000886805"/>
    </source>
</evidence>
<dbReference type="Proteomes" id="UP000886805">
    <property type="component" value="Unassembled WGS sequence"/>
</dbReference>
<gene>
    <name evidence="2" type="ORF">H9849_06960</name>
</gene>
<dbReference type="InterPro" id="IPR030395">
    <property type="entry name" value="GP_PDE_dom"/>
</dbReference>
<reference evidence="2" key="1">
    <citation type="journal article" date="2021" name="PeerJ">
        <title>Extensive microbial diversity within the chicken gut microbiome revealed by metagenomics and culture.</title>
        <authorList>
            <person name="Gilroy R."/>
            <person name="Ravi A."/>
            <person name="Getino M."/>
            <person name="Pursley I."/>
            <person name="Horton D.L."/>
            <person name="Alikhan N.F."/>
            <person name="Baker D."/>
            <person name="Gharbi K."/>
            <person name="Hall N."/>
            <person name="Watson M."/>
            <person name="Adriaenssens E.M."/>
            <person name="Foster-Nyarko E."/>
            <person name="Jarju S."/>
            <person name="Secka A."/>
            <person name="Antonio M."/>
            <person name="Oren A."/>
            <person name="Chaudhuri R.R."/>
            <person name="La Ragione R."/>
            <person name="Hildebrand F."/>
            <person name="Pallen M.J."/>
        </authorList>
    </citation>
    <scope>NUCLEOTIDE SEQUENCE</scope>
    <source>
        <strain evidence="2">ChiSxjej3B15-1167</strain>
    </source>
</reference>
<dbReference type="GO" id="GO:0006629">
    <property type="term" value="P:lipid metabolic process"/>
    <property type="evidence" value="ECO:0007669"/>
    <property type="project" value="InterPro"/>
</dbReference>
<feature type="domain" description="GP-PDE" evidence="1">
    <location>
        <begin position="35"/>
        <end position="274"/>
    </location>
</feature>